<dbReference type="InterPro" id="IPR055414">
    <property type="entry name" value="LRR_R13L4/SHOC2-like"/>
</dbReference>
<dbReference type="InterPro" id="IPR032675">
    <property type="entry name" value="LRR_dom_sf"/>
</dbReference>
<feature type="region of interest" description="Disordered" evidence="2">
    <location>
        <begin position="20"/>
        <end position="55"/>
    </location>
</feature>
<dbReference type="InterPro" id="IPR006553">
    <property type="entry name" value="Leu-rich_rpt_Cys-con_subtyp"/>
</dbReference>
<sequence>MLQRFTLLCISGGLVLATGCNKPTPEPKAPATTTTAAPAPATTQPPATPPAKPDDPAAIAELEKAKVILTRNAAGNVERADCKEAALSDAQLELFKGLPSLTYLSLENSEVTNSGLGTLAGIVPQLRVLGLRKCTAVSDEGLGQLKTLTNLEQLLLLYSRITDAGMPYVAELKGLRALDLRGCTQITDAGLAEVGKISTLVDLKLRNFELTDAGVKHLANLKLRTLEIEDANAVTSDGMVHLAGMTDLTKLNLMRTHIDDKGLESLAGMKKLRDLRLRGTSIDGTGLKHVLGSKDTLVYLDVSETPFGSDGMPTIAELKNLETLEMWAALIRDDDIPQLLGLAKLRDLSLEQCSRLTSEGLAKLAALPSLESLNIKQTRIDNDGLVALSKAPKLKSIDISNTEVTDGAIDKFKEARPNSTVTY</sequence>
<organism evidence="4 5">
    <name type="scientific">Caulifigura coniformis</name>
    <dbReference type="NCBI Taxonomy" id="2527983"/>
    <lineage>
        <taxon>Bacteria</taxon>
        <taxon>Pseudomonadati</taxon>
        <taxon>Planctomycetota</taxon>
        <taxon>Planctomycetia</taxon>
        <taxon>Planctomycetales</taxon>
        <taxon>Planctomycetaceae</taxon>
        <taxon>Caulifigura</taxon>
    </lineage>
</organism>
<dbReference type="Pfam" id="PF23598">
    <property type="entry name" value="LRR_14"/>
    <property type="match status" value="1"/>
</dbReference>
<dbReference type="PANTHER" id="PTHR13318:SF190">
    <property type="entry name" value="PARTNER OF PAIRED, ISOFORM B"/>
    <property type="match status" value="1"/>
</dbReference>
<feature type="compositionally biased region" description="Low complexity" evidence="2">
    <location>
        <begin position="29"/>
        <end position="45"/>
    </location>
</feature>
<dbReference type="InParanoid" id="A0A517SHQ6"/>
<dbReference type="GO" id="GO:0019005">
    <property type="term" value="C:SCF ubiquitin ligase complex"/>
    <property type="evidence" value="ECO:0007669"/>
    <property type="project" value="TreeGrafter"/>
</dbReference>
<dbReference type="KEGG" id="ccos:Pan44_37020"/>
<dbReference type="PANTHER" id="PTHR13318">
    <property type="entry name" value="PARTNER OF PAIRED, ISOFORM B-RELATED"/>
    <property type="match status" value="1"/>
</dbReference>
<dbReference type="EMBL" id="CP036271">
    <property type="protein sequence ID" value="QDT55656.1"/>
    <property type="molecule type" value="Genomic_DNA"/>
</dbReference>
<evidence type="ECO:0000256" key="1">
    <source>
        <dbReference type="ARBA" id="ARBA00022737"/>
    </source>
</evidence>
<evidence type="ECO:0000256" key="2">
    <source>
        <dbReference type="SAM" id="MobiDB-lite"/>
    </source>
</evidence>
<dbReference type="OrthoDB" id="272105at2"/>
<evidence type="ECO:0000259" key="3">
    <source>
        <dbReference type="Pfam" id="PF23598"/>
    </source>
</evidence>
<gene>
    <name evidence="4" type="ORF">Pan44_37020</name>
</gene>
<proteinExistence type="predicted"/>
<protein>
    <submittedName>
        <fullName evidence="4">Leucine Rich repeats (2 copies)</fullName>
    </submittedName>
</protein>
<dbReference type="Pfam" id="PF13516">
    <property type="entry name" value="LRR_6"/>
    <property type="match status" value="1"/>
</dbReference>
<feature type="domain" description="Disease resistance R13L4/SHOC-2-like LRR" evidence="3">
    <location>
        <begin position="125"/>
        <end position="352"/>
    </location>
</feature>
<dbReference type="SMART" id="SM00367">
    <property type="entry name" value="LRR_CC"/>
    <property type="match status" value="7"/>
</dbReference>
<dbReference type="PROSITE" id="PS51257">
    <property type="entry name" value="PROKAR_LIPOPROTEIN"/>
    <property type="match status" value="1"/>
</dbReference>
<accession>A0A517SHQ6</accession>
<dbReference type="InterPro" id="IPR001611">
    <property type="entry name" value="Leu-rich_rpt"/>
</dbReference>
<dbReference type="AlphaFoldDB" id="A0A517SHQ6"/>
<evidence type="ECO:0000313" key="5">
    <source>
        <dbReference type="Proteomes" id="UP000315700"/>
    </source>
</evidence>
<dbReference type="SUPFAM" id="SSF52047">
    <property type="entry name" value="RNI-like"/>
    <property type="match status" value="1"/>
</dbReference>
<reference evidence="4 5" key="1">
    <citation type="submission" date="2019-02" db="EMBL/GenBank/DDBJ databases">
        <title>Deep-cultivation of Planctomycetes and their phenomic and genomic characterization uncovers novel biology.</title>
        <authorList>
            <person name="Wiegand S."/>
            <person name="Jogler M."/>
            <person name="Boedeker C."/>
            <person name="Pinto D."/>
            <person name="Vollmers J."/>
            <person name="Rivas-Marin E."/>
            <person name="Kohn T."/>
            <person name="Peeters S.H."/>
            <person name="Heuer A."/>
            <person name="Rast P."/>
            <person name="Oberbeckmann S."/>
            <person name="Bunk B."/>
            <person name="Jeske O."/>
            <person name="Meyerdierks A."/>
            <person name="Storesund J.E."/>
            <person name="Kallscheuer N."/>
            <person name="Luecker S."/>
            <person name="Lage O.M."/>
            <person name="Pohl T."/>
            <person name="Merkel B.J."/>
            <person name="Hornburger P."/>
            <person name="Mueller R.-W."/>
            <person name="Bruemmer F."/>
            <person name="Labrenz M."/>
            <person name="Spormann A.M."/>
            <person name="Op den Camp H."/>
            <person name="Overmann J."/>
            <person name="Amann R."/>
            <person name="Jetten M.S.M."/>
            <person name="Mascher T."/>
            <person name="Medema M.H."/>
            <person name="Devos D.P."/>
            <person name="Kaster A.-K."/>
            <person name="Ovreas L."/>
            <person name="Rohde M."/>
            <person name="Galperin M.Y."/>
            <person name="Jogler C."/>
        </authorList>
    </citation>
    <scope>NUCLEOTIDE SEQUENCE [LARGE SCALE GENOMIC DNA]</scope>
    <source>
        <strain evidence="4 5">Pan44</strain>
    </source>
</reference>
<keyword evidence="1" id="KW-0677">Repeat</keyword>
<dbReference type="Gene3D" id="3.80.10.10">
    <property type="entry name" value="Ribonuclease Inhibitor"/>
    <property type="match status" value="4"/>
</dbReference>
<dbReference type="Proteomes" id="UP000315700">
    <property type="component" value="Chromosome"/>
</dbReference>
<dbReference type="GO" id="GO:0031146">
    <property type="term" value="P:SCF-dependent proteasomal ubiquitin-dependent protein catabolic process"/>
    <property type="evidence" value="ECO:0007669"/>
    <property type="project" value="TreeGrafter"/>
</dbReference>
<keyword evidence="5" id="KW-1185">Reference proteome</keyword>
<name>A0A517SHQ6_9PLAN</name>
<dbReference type="RefSeq" id="WP_145031706.1">
    <property type="nucleotide sequence ID" value="NZ_CP036271.1"/>
</dbReference>
<evidence type="ECO:0000313" key="4">
    <source>
        <dbReference type="EMBL" id="QDT55656.1"/>
    </source>
</evidence>